<keyword evidence="1" id="KW-0413">Isomerase</keyword>
<dbReference type="InterPro" id="IPR050312">
    <property type="entry name" value="IolE/XylAMocC-like"/>
</dbReference>
<dbReference type="EMBL" id="CP009111">
    <property type="protein sequence ID" value="ANS30603.1"/>
    <property type="molecule type" value="Genomic_DNA"/>
</dbReference>
<accession>A0A1B1KDC2</accession>
<sequence length="268" mass="28349">MDLAHCSLNSVTVKGAGLTEVADLAAQWGFGGVGLWRDVLDGVDLVDASARLRQSGLRVTSVCRGGMFPQPTARLRREATADNRVAVDQAHALGADCLVLVCGAAHGDLADARRQVRDGIAELEPYARQSGVRLAVEPMHPMMASSRSVITSLSEANDLVEAIGSDIVGIALDSYHVWWDAALPQQITRAGERLFSVQLADWVTPIHGELSSRGMPGEGCIDLTGFVADCRNAGGYAGLVEVEILSDRWWAADPKDAVHAAANGLAAV</sequence>
<dbReference type="InterPro" id="IPR036237">
    <property type="entry name" value="Xyl_isomerase-like_sf"/>
</dbReference>
<proteinExistence type="predicted"/>
<evidence type="ECO:0000313" key="2">
    <source>
        <dbReference type="Proteomes" id="UP000186108"/>
    </source>
</evidence>
<dbReference type="Proteomes" id="UP000186108">
    <property type="component" value="Chromosome"/>
</dbReference>
<reference evidence="1 2" key="1">
    <citation type="submission" date="2014-07" db="EMBL/GenBank/DDBJ databases">
        <authorList>
            <person name="Zhang J.E."/>
            <person name="Yang H."/>
            <person name="Guo J."/>
            <person name="Deng Z."/>
            <person name="Luo H."/>
            <person name="Luo M."/>
            <person name="Zhao B."/>
        </authorList>
    </citation>
    <scope>NUCLEOTIDE SEQUENCE [LARGE SCALE GENOMIC DNA]</scope>
    <source>
        <strain evidence="1 2">1CP</strain>
    </source>
</reference>
<dbReference type="AlphaFoldDB" id="A0A1B1KDC2"/>
<dbReference type="PANTHER" id="PTHR12110:SF52">
    <property type="entry name" value="XYLOSE ISOMERASE"/>
    <property type="match status" value="1"/>
</dbReference>
<dbReference type="InterPro" id="IPR013022">
    <property type="entry name" value="Xyl_isomerase-like_TIM-brl"/>
</dbReference>
<dbReference type="PANTHER" id="PTHR12110">
    <property type="entry name" value="HYDROXYPYRUVATE ISOMERASE"/>
    <property type="match status" value="1"/>
</dbReference>
<dbReference type="PATRIC" id="fig|37919.13.peg.6243"/>
<gene>
    <name evidence="1" type="ORF">R1CP_29875</name>
</gene>
<dbReference type="GO" id="GO:0016853">
    <property type="term" value="F:isomerase activity"/>
    <property type="evidence" value="ECO:0007669"/>
    <property type="project" value="UniProtKB-KW"/>
</dbReference>
<name>A0A1B1KDC2_RHOOP</name>
<dbReference type="Pfam" id="PF01261">
    <property type="entry name" value="AP_endonuc_2"/>
    <property type="match status" value="1"/>
</dbReference>
<dbReference type="SUPFAM" id="SSF51658">
    <property type="entry name" value="Xylose isomerase-like"/>
    <property type="match status" value="1"/>
</dbReference>
<organism evidence="1 2">
    <name type="scientific">Rhodococcus opacus</name>
    <name type="common">Nocardia opaca</name>
    <dbReference type="NCBI Taxonomy" id="37919"/>
    <lineage>
        <taxon>Bacteria</taxon>
        <taxon>Bacillati</taxon>
        <taxon>Actinomycetota</taxon>
        <taxon>Actinomycetes</taxon>
        <taxon>Mycobacteriales</taxon>
        <taxon>Nocardiaceae</taxon>
        <taxon>Rhodococcus</taxon>
    </lineage>
</organism>
<evidence type="ECO:0000313" key="1">
    <source>
        <dbReference type="EMBL" id="ANS30603.1"/>
    </source>
</evidence>
<protein>
    <submittedName>
        <fullName evidence="1">Xylose isomerase domain-containing protein</fullName>
    </submittedName>
</protein>
<dbReference type="RefSeq" id="WP_065492211.1">
    <property type="nucleotide sequence ID" value="NZ_CP009111.1"/>
</dbReference>
<dbReference type="Gene3D" id="3.20.20.150">
    <property type="entry name" value="Divalent-metal-dependent TIM barrel enzymes"/>
    <property type="match status" value="1"/>
</dbReference>